<comment type="caution">
    <text evidence="2">The sequence shown here is derived from an EMBL/GenBank/DDBJ whole genome shotgun (WGS) entry which is preliminary data.</text>
</comment>
<dbReference type="CDD" id="cd02908">
    <property type="entry name" value="Macro_OAADPr_deacetylase"/>
    <property type="match status" value="1"/>
</dbReference>
<dbReference type="Gene3D" id="3.40.220.10">
    <property type="entry name" value="Leucine Aminopeptidase, subunit E, domain 1"/>
    <property type="match status" value="1"/>
</dbReference>
<dbReference type="PANTHER" id="PTHR11106">
    <property type="entry name" value="GANGLIOSIDE INDUCED DIFFERENTIATION ASSOCIATED PROTEIN 2-RELATED"/>
    <property type="match status" value="1"/>
</dbReference>
<feature type="domain" description="Macro" evidence="1">
    <location>
        <begin position="1"/>
        <end position="167"/>
    </location>
</feature>
<name>A0ABR7IRL1_9CLOT</name>
<dbReference type="InterPro" id="IPR043472">
    <property type="entry name" value="Macro_dom-like"/>
</dbReference>
<dbReference type="RefSeq" id="WP_186996599.1">
    <property type="nucleotide sequence ID" value="NZ_JACOQK010000001.1"/>
</dbReference>
<dbReference type="SMART" id="SM00506">
    <property type="entry name" value="A1pp"/>
    <property type="match status" value="1"/>
</dbReference>
<gene>
    <name evidence="2" type="ORF">H8Z77_07115</name>
</gene>
<proteinExistence type="predicted"/>
<organism evidence="2 3">
    <name type="scientific">Clostridium facile</name>
    <dbReference type="NCBI Taxonomy" id="2763035"/>
    <lineage>
        <taxon>Bacteria</taxon>
        <taxon>Bacillati</taxon>
        <taxon>Bacillota</taxon>
        <taxon>Clostridia</taxon>
        <taxon>Eubacteriales</taxon>
        <taxon>Clostridiaceae</taxon>
        <taxon>Clostridium</taxon>
    </lineage>
</organism>
<dbReference type="Pfam" id="PF01661">
    <property type="entry name" value="Macro"/>
    <property type="match status" value="1"/>
</dbReference>
<dbReference type="PANTHER" id="PTHR11106:SF27">
    <property type="entry name" value="MACRO DOMAIN-CONTAINING PROTEIN"/>
    <property type="match status" value="1"/>
</dbReference>
<evidence type="ECO:0000313" key="3">
    <source>
        <dbReference type="Proteomes" id="UP000649151"/>
    </source>
</evidence>
<protein>
    <submittedName>
        <fullName evidence="2">O-acetyl-ADP-ribose deacetylase</fullName>
    </submittedName>
</protein>
<dbReference type="InterPro" id="IPR002589">
    <property type="entry name" value="Macro_dom"/>
</dbReference>
<dbReference type="NCBIfam" id="NF001664">
    <property type="entry name" value="PRK00431.1-6"/>
    <property type="match status" value="1"/>
</dbReference>
<dbReference type="EMBL" id="JACOQK010000001">
    <property type="protein sequence ID" value="MBC5787786.1"/>
    <property type="molecule type" value="Genomic_DNA"/>
</dbReference>
<evidence type="ECO:0000313" key="2">
    <source>
        <dbReference type="EMBL" id="MBC5787786.1"/>
    </source>
</evidence>
<dbReference type="SUPFAM" id="SSF52949">
    <property type="entry name" value="Macro domain-like"/>
    <property type="match status" value="1"/>
</dbReference>
<reference evidence="2 3" key="1">
    <citation type="submission" date="2020-08" db="EMBL/GenBank/DDBJ databases">
        <title>Genome public.</title>
        <authorList>
            <person name="Liu C."/>
            <person name="Sun Q."/>
        </authorList>
    </citation>
    <scope>NUCLEOTIDE SEQUENCE [LARGE SCALE GENOMIC DNA]</scope>
    <source>
        <strain evidence="2 3">NSJ-27</strain>
    </source>
</reference>
<accession>A0ABR7IRL1</accession>
<dbReference type="Proteomes" id="UP000649151">
    <property type="component" value="Unassembled WGS sequence"/>
</dbReference>
<sequence>MGLTCMLGDITNVKADAIVNAANTSLLGGGGVDGAIHRAAGPELLEECRALHGCRTGEAKITKGYRLLAHYVIHTPGPIWHGGNQNEADLLKNSYYNSLQLAEQYQCKTVAFPSISTGVYRYPLGLAAPIAVNTITEFLKTSHYVQDVIMVCFDSVTKQAYEDAMMV</sequence>
<keyword evidence="3" id="KW-1185">Reference proteome</keyword>
<evidence type="ECO:0000259" key="1">
    <source>
        <dbReference type="PROSITE" id="PS51154"/>
    </source>
</evidence>
<dbReference type="PROSITE" id="PS51154">
    <property type="entry name" value="MACRO"/>
    <property type="match status" value="1"/>
</dbReference>